<keyword evidence="3" id="KW-1185">Reference proteome</keyword>
<dbReference type="Gene3D" id="3.30.700.20">
    <property type="entry name" value="Hypothetical protein ph0010, domain 1"/>
    <property type="match status" value="1"/>
</dbReference>
<proteinExistence type="predicted"/>
<dbReference type="SUPFAM" id="SSF143447">
    <property type="entry name" value="AMMECR1-like"/>
    <property type="match status" value="1"/>
</dbReference>
<dbReference type="PANTHER" id="PTHR13016">
    <property type="entry name" value="AMMECR1 HOMOLOG"/>
    <property type="match status" value="1"/>
</dbReference>
<dbReference type="PANTHER" id="PTHR13016:SF0">
    <property type="entry name" value="AMME SYNDROME CANDIDATE GENE 1 PROTEIN"/>
    <property type="match status" value="1"/>
</dbReference>
<gene>
    <name evidence="2" type="primary">amrA</name>
    <name evidence="2" type="ORF">JBF11_00395</name>
</gene>
<dbReference type="InterPro" id="IPR027485">
    <property type="entry name" value="AMMECR1_N"/>
</dbReference>
<dbReference type="PROSITE" id="PS51112">
    <property type="entry name" value="AMMECR1"/>
    <property type="match status" value="1"/>
</dbReference>
<evidence type="ECO:0000313" key="3">
    <source>
        <dbReference type="Proteomes" id="UP001058120"/>
    </source>
</evidence>
<accession>A0ABY5Y0W2</accession>
<feature type="domain" description="AMMECR1" evidence="1">
    <location>
        <begin position="6"/>
        <end position="191"/>
    </location>
</feature>
<dbReference type="InterPro" id="IPR027623">
    <property type="entry name" value="AmmeMemoSam_A"/>
</dbReference>
<dbReference type="EMBL" id="CP065938">
    <property type="protein sequence ID" value="UWX05825.1"/>
    <property type="molecule type" value="Genomic_DNA"/>
</dbReference>
<name>A0ABY5Y0W2_9BACT</name>
<organism evidence="2 3">
    <name type="scientific">Taurinivorans muris</name>
    <dbReference type="NCBI Taxonomy" id="2787751"/>
    <lineage>
        <taxon>Bacteria</taxon>
        <taxon>Pseudomonadati</taxon>
        <taxon>Thermodesulfobacteriota</taxon>
        <taxon>Desulfovibrionia</taxon>
        <taxon>Desulfovibrionales</taxon>
        <taxon>Desulfovibrionaceae</taxon>
        <taxon>Taurinivorans</taxon>
    </lineage>
</organism>
<dbReference type="Pfam" id="PF01871">
    <property type="entry name" value="AMMECR1"/>
    <property type="match status" value="1"/>
</dbReference>
<dbReference type="NCBIfam" id="TIGR04335">
    <property type="entry name" value="AmmeMemoSam_A"/>
    <property type="match status" value="1"/>
</dbReference>
<dbReference type="RefSeq" id="WP_334315416.1">
    <property type="nucleotide sequence ID" value="NZ_CP065938.1"/>
</dbReference>
<dbReference type="Gene3D" id="3.30.1490.150">
    <property type="entry name" value="Hypothetical protein ph0010, domain 2"/>
    <property type="match status" value="1"/>
</dbReference>
<evidence type="ECO:0000313" key="2">
    <source>
        <dbReference type="EMBL" id="UWX05825.1"/>
    </source>
</evidence>
<dbReference type="InterPro" id="IPR036071">
    <property type="entry name" value="AMMECR1_dom_sf"/>
</dbReference>
<dbReference type="Proteomes" id="UP001058120">
    <property type="component" value="Chromosome"/>
</dbReference>
<sequence>MEFSKQEKNYLLDIVRLVLTSCVGAGKKLEELSFSAVPDPKLAEKCGAFVTYHIKNGSEKELRGCIGHMEGIYPLWETVARMAYSAAFHDTRFLPVEKKELPFIDYEITVLTPFEPCEKIEDIELGTHGILFECLGRRAVFLPQVPAEQGWDKTQTLEFLALKAGLSKNAWQKSEAKFFVFRGIVLENGLE</sequence>
<dbReference type="NCBIfam" id="TIGR00296">
    <property type="entry name" value="TIGR00296 family protein"/>
    <property type="match status" value="1"/>
</dbReference>
<evidence type="ECO:0000259" key="1">
    <source>
        <dbReference type="PROSITE" id="PS51112"/>
    </source>
</evidence>
<dbReference type="InterPro" id="IPR023473">
    <property type="entry name" value="AMMECR1"/>
</dbReference>
<protein>
    <submittedName>
        <fullName evidence="2">AmmeMemoRadiSam system protein A</fullName>
    </submittedName>
</protein>
<reference evidence="2" key="1">
    <citation type="submission" date="2020-12" db="EMBL/GenBank/DDBJ databases">
        <title>Taurinivorans muris gen. nov., sp. nov., fundamental and realized metabolic niche of a ubiquitous sulfidogenic bacterium in the murine intestine.</title>
        <authorList>
            <person name="Ye H."/>
            <person name="Hanson B.T."/>
            <person name="Loy A."/>
        </authorList>
    </citation>
    <scope>NUCLEOTIDE SEQUENCE</scope>
    <source>
        <strain evidence="2">LT0009</strain>
    </source>
</reference>
<dbReference type="InterPro" id="IPR002733">
    <property type="entry name" value="AMMECR1_domain"/>
</dbReference>